<keyword evidence="2" id="KW-1185">Reference proteome</keyword>
<reference evidence="1 2" key="2">
    <citation type="journal article" date="2022" name="Mol. Ecol. Resour.">
        <title>The genomes of chicory, endive, great burdock and yacon provide insights into Asteraceae paleo-polyploidization history and plant inulin production.</title>
        <authorList>
            <person name="Fan W."/>
            <person name="Wang S."/>
            <person name="Wang H."/>
            <person name="Wang A."/>
            <person name="Jiang F."/>
            <person name="Liu H."/>
            <person name="Zhao H."/>
            <person name="Xu D."/>
            <person name="Zhang Y."/>
        </authorList>
    </citation>
    <scope>NUCLEOTIDE SEQUENCE [LARGE SCALE GENOMIC DNA]</scope>
    <source>
        <strain evidence="2">cv. Yunnan</strain>
        <tissue evidence="1">Leaves</tissue>
    </source>
</reference>
<comment type="caution">
    <text evidence="1">The sequence shown here is derived from an EMBL/GenBank/DDBJ whole genome shotgun (WGS) entry which is preliminary data.</text>
</comment>
<evidence type="ECO:0000313" key="2">
    <source>
        <dbReference type="Proteomes" id="UP001056120"/>
    </source>
</evidence>
<reference evidence="2" key="1">
    <citation type="journal article" date="2022" name="Mol. Ecol. Resour.">
        <title>The genomes of chicory, endive, great burdock and yacon provide insights into Asteraceae palaeo-polyploidization history and plant inulin production.</title>
        <authorList>
            <person name="Fan W."/>
            <person name="Wang S."/>
            <person name="Wang H."/>
            <person name="Wang A."/>
            <person name="Jiang F."/>
            <person name="Liu H."/>
            <person name="Zhao H."/>
            <person name="Xu D."/>
            <person name="Zhang Y."/>
        </authorList>
    </citation>
    <scope>NUCLEOTIDE SEQUENCE [LARGE SCALE GENOMIC DNA]</scope>
    <source>
        <strain evidence="2">cv. Yunnan</strain>
    </source>
</reference>
<sequence>MFPRIHVSDTEKGGPRAPPRNKMALYEQLSIPSQRFSSEGVVSERGSFFPHHQTPTMRTVDETNNRYSELDTQLVKQVQKKRQEHEDFRVPTTFVQQSGINLDDIGNHQHKDNEILSPYNLLFSDHLSNVNKASERNEIQLKETNGSSSVCHRNISDNNSIRLLCNGNSRDRVIDSVDHNVSAVERSYNNDINVDDACENSMVDTVSRAGISPDDVGIIGQKRFWKARGDIINQQRVFSIQVFELHRLIKVQRLIAGSPQVMTETDLFMKKPTKIPQIQKIPLDYVQKSSTNVPKIKDYHDKSEDNKRELSAENAVGKGSLSSVQNNNGSTLTRYPLPPPDPEMGQWSQQHGQQWLIPVMSPSEGLIYKPYPAPGCMTPGSGPPPGYNFVNHGVSPPAQPHHQWPTGFQPLVLPPAHGYYPPYGMTPMNPPSGEEMHPNPFNMQYQSSYNAPTVVNFHGSNNEVHVNTASSPPSESTKPRYAIHLFHTQPSSEGPTEPTRAIKVVPRNARLASESVAPIFRSIQEERKLQDPV</sequence>
<protein>
    <submittedName>
        <fullName evidence="1">Uncharacterized protein</fullName>
    </submittedName>
</protein>
<organism evidence="1 2">
    <name type="scientific">Smallanthus sonchifolius</name>
    <dbReference type="NCBI Taxonomy" id="185202"/>
    <lineage>
        <taxon>Eukaryota</taxon>
        <taxon>Viridiplantae</taxon>
        <taxon>Streptophyta</taxon>
        <taxon>Embryophyta</taxon>
        <taxon>Tracheophyta</taxon>
        <taxon>Spermatophyta</taxon>
        <taxon>Magnoliopsida</taxon>
        <taxon>eudicotyledons</taxon>
        <taxon>Gunneridae</taxon>
        <taxon>Pentapetalae</taxon>
        <taxon>asterids</taxon>
        <taxon>campanulids</taxon>
        <taxon>Asterales</taxon>
        <taxon>Asteraceae</taxon>
        <taxon>Asteroideae</taxon>
        <taxon>Heliantheae alliance</taxon>
        <taxon>Millerieae</taxon>
        <taxon>Smallanthus</taxon>
    </lineage>
</organism>
<name>A0ACB9IXF4_9ASTR</name>
<evidence type="ECO:0000313" key="1">
    <source>
        <dbReference type="EMBL" id="KAI3812522.1"/>
    </source>
</evidence>
<dbReference type="Proteomes" id="UP001056120">
    <property type="component" value="Linkage Group LG06"/>
</dbReference>
<gene>
    <name evidence="1" type="ORF">L1987_17232</name>
</gene>
<proteinExistence type="predicted"/>
<accession>A0ACB9IXF4</accession>
<dbReference type="EMBL" id="CM042023">
    <property type="protein sequence ID" value="KAI3812522.1"/>
    <property type="molecule type" value="Genomic_DNA"/>
</dbReference>